<accession>A0A8J7KUR8</accession>
<keyword evidence="3 6" id="KW-0812">Transmembrane</keyword>
<feature type="transmembrane region" description="Helical" evidence="6">
    <location>
        <begin position="663"/>
        <end position="694"/>
    </location>
</feature>
<feature type="transmembrane region" description="Helical" evidence="6">
    <location>
        <begin position="244"/>
        <end position="265"/>
    </location>
</feature>
<feature type="transmembrane region" description="Helical" evidence="6">
    <location>
        <begin position="714"/>
        <end position="737"/>
    </location>
</feature>
<organism evidence="8 9">
    <name type="scientific">Mobilitalea sibirica</name>
    <dbReference type="NCBI Taxonomy" id="1462919"/>
    <lineage>
        <taxon>Bacteria</taxon>
        <taxon>Bacillati</taxon>
        <taxon>Bacillota</taxon>
        <taxon>Clostridia</taxon>
        <taxon>Lachnospirales</taxon>
        <taxon>Lachnospiraceae</taxon>
        <taxon>Mobilitalea</taxon>
    </lineage>
</organism>
<evidence type="ECO:0000313" key="8">
    <source>
        <dbReference type="EMBL" id="MBH1939310.1"/>
    </source>
</evidence>
<evidence type="ECO:0000256" key="3">
    <source>
        <dbReference type="ARBA" id="ARBA00022692"/>
    </source>
</evidence>
<feature type="transmembrane region" description="Helical" evidence="6">
    <location>
        <begin position="17"/>
        <end position="38"/>
    </location>
</feature>
<keyword evidence="4 6" id="KW-1133">Transmembrane helix</keyword>
<dbReference type="InterPro" id="IPR052536">
    <property type="entry name" value="ABC-4_Integral_Memb_Prot"/>
</dbReference>
<dbReference type="GO" id="GO:0005886">
    <property type="term" value="C:plasma membrane"/>
    <property type="evidence" value="ECO:0007669"/>
    <property type="project" value="UniProtKB-SubCell"/>
</dbReference>
<comment type="caution">
    <text evidence="8">The sequence shown here is derived from an EMBL/GenBank/DDBJ whole genome shotgun (WGS) entry which is preliminary data.</text>
</comment>
<dbReference type="AlphaFoldDB" id="A0A8J7KUR8"/>
<dbReference type="EMBL" id="JAEAGR010000001">
    <property type="protein sequence ID" value="MBH1939310.1"/>
    <property type="molecule type" value="Genomic_DNA"/>
</dbReference>
<dbReference type="PANTHER" id="PTHR46795">
    <property type="entry name" value="ABC TRANSPORTER PERMEASE-RELATED-RELATED"/>
    <property type="match status" value="1"/>
</dbReference>
<feature type="transmembrane region" description="Helical" evidence="6">
    <location>
        <begin position="620"/>
        <end position="642"/>
    </location>
</feature>
<feature type="transmembrane region" description="Helical" evidence="6">
    <location>
        <begin position="58"/>
        <end position="81"/>
    </location>
</feature>
<feature type="domain" description="ABC3 transporter permease C-terminal" evidence="7">
    <location>
        <begin position="65"/>
        <end position="181"/>
    </location>
</feature>
<dbReference type="PANTHER" id="PTHR46795:SF3">
    <property type="entry name" value="ABC TRANSPORTER PERMEASE"/>
    <property type="match status" value="1"/>
</dbReference>
<evidence type="ECO:0000256" key="6">
    <source>
        <dbReference type="SAM" id="Phobius"/>
    </source>
</evidence>
<dbReference type="Pfam" id="PF02687">
    <property type="entry name" value="FtsX"/>
    <property type="match status" value="1"/>
</dbReference>
<evidence type="ECO:0000256" key="2">
    <source>
        <dbReference type="ARBA" id="ARBA00022475"/>
    </source>
</evidence>
<evidence type="ECO:0000259" key="7">
    <source>
        <dbReference type="Pfam" id="PF02687"/>
    </source>
</evidence>
<keyword evidence="9" id="KW-1185">Reference proteome</keyword>
<keyword evidence="5 6" id="KW-0472">Membrane</keyword>
<evidence type="ECO:0000256" key="4">
    <source>
        <dbReference type="ARBA" id="ARBA00022989"/>
    </source>
</evidence>
<feature type="transmembrane region" description="Helical" evidence="6">
    <location>
        <begin position="310"/>
        <end position="336"/>
    </location>
</feature>
<protein>
    <submittedName>
        <fullName evidence="8">ABC transporter permease</fullName>
    </submittedName>
</protein>
<feature type="transmembrane region" description="Helical" evidence="6">
    <location>
        <begin position="148"/>
        <end position="172"/>
    </location>
</feature>
<dbReference type="RefSeq" id="WP_197659545.1">
    <property type="nucleotide sequence ID" value="NZ_JAEAGR010000001.1"/>
</dbReference>
<evidence type="ECO:0000256" key="1">
    <source>
        <dbReference type="ARBA" id="ARBA00004651"/>
    </source>
</evidence>
<gene>
    <name evidence="8" type="ORF">I5677_00220</name>
</gene>
<feature type="transmembrane region" description="Helical" evidence="6">
    <location>
        <begin position="369"/>
        <end position="395"/>
    </location>
</feature>
<reference evidence="8" key="1">
    <citation type="submission" date="2020-12" db="EMBL/GenBank/DDBJ databases">
        <title>M. sibirica DSM 26468T genome.</title>
        <authorList>
            <person name="Thieme N."/>
            <person name="Rettenmaier R."/>
            <person name="Zverlov V."/>
            <person name="Liebl W."/>
        </authorList>
    </citation>
    <scope>NUCLEOTIDE SEQUENCE</scope>
    <source>
        <strain evidence="8">DSM 26468</strain>
    </source>
</reference>
<feature type="transmembrane region" description="Helical" evidence="6">
    <location>
        <begin position="102"/>
        <end position="128"/>
    </location>
</feature>
<sequence length="744" mass="85564">MYAKLALRNARKSMKDYLIYIVTLMICVGLFYSFMSISSRYYVSSLPVEYDLKLLQNLMRYPVIGITAVLIFLVKYVNNYILRRKQKEFAIQTLLGMEQKSVAFLFFVETLIMGLISIVIGIILGAFFSQVLTSNIMSFFEEEYHMYFSLFPDTVLITVIGFCAVFILIGFLNIRKIRKMKIVDMLRANKELQDDMKKEFLMPFMILVMTAISINKVMDGLLLYKQYKDVMILGSRGFMDVVSFYGNLILPLFFAGTVAMYLILCIIKRKLLSIQKLIIILTGFTILIIAFALMIVAGHPLMDRTTTNGAYMYVMIYLVFFMFAVFYSLSTLMQIFKTKSKRWKYKGNTLFIVGQINARLTSNTRTMSILAGTILLAITTFIVDPILSGWAMGYLKERAVYDIQIATEGNSKTTLNTLPDGDFTYVEETLEEMGIVLKDSLKVEFYYLNDKEFVEGSFEQPIMAISLSDYNHLRAMAGSTQIDLKENEFSLQWHYSVTEEEIEKYLKENKTITINNENLVQANEIRHREKLGEAIYSFSSDTSVVIIIPDILCKSLLIGKCNYYGNAMSKMSYETAQEINAALNQKIEQISKDHQYYTELRMRTKQRNEGISVALLTKLLLFYGGIVLFVISFTVLSLHQLADSSDFKHRFQIIKKMGVSDTSINGIILSQMGIWFGLPILFAGISAIITGRFYMKWTEVIINTLIGSKEFYDALFKMMMIIIVLFVSYFVSTWVLFKKNIELY</sequence>
<keyword evidence="2" id="KW-1003">Cell membrane</keyword>
<feature type="transmembrane region" description="Helical" evidence="6">
    <location>
        <begin position="200"/>
        <end position="224"/>
    </location>
</feature>
<feature type="transmembrane region" description="Helical" evidence="6">
    <location>
        <begin position="277"/>
        <end position="298"/>
    </location>
</feature>
<comment type="subcellular location">
    <subcellularLocation>
        <location evidence="1">Cell membrane</location>
        <topology evidence="1">Multi-pass membrane protein</topology>
    </subcellularLocation>
</comment>
<name>A0A8J7KUR8_9FIRM</name>
<dbReference type="InterPro" id="IPR003838">
    <property type="entry name" value="ABC3_permease_C"/>
</dbReference>
<dbReference type="Proteomes" id="UP000623269">
    <property type="component" value="Unassembled WGS sequence"/>
</dbReference>
<proteinExistence type="predicted"/>
<evidence type="ECO:0000313" key="9">
    <source>
        <dbReference type="Proteomes" id="UP000623269"/>
    </source>
</evidence>
<evidence type="ECO:0000256" key="5">
    <source>
        <dbReference type="ARBA" id="ARBA00023136"/>
    </source>
</evidence>